<proteinExistence type="predicted"/>
<comment type="caution">
    <text evidence="3">The sequence shown here is derived from an EMBL/GenBank/DDBJ whole genome shotgun (WGS) entry which is preliminary data.</text>
</comment>
<dbReference type="PROSITE" id="PS52050">
    <property type="entry name" value="WYL"/>
    <property type="match status" value="1"/>
</dbReference>
<dbReference type="InterPro" id="IPR026881">
    <property type="entry name" value="WYL_dom"/>
</dbReference>
<evidence type="ECO:0000313" key="3">
    <source>
        <dbReference type="EMBL" id="TFD48533.1"/>
    </source>
</evidence>
<keyword evidence="4" id="KW-1185">Reference proteome</keyword>
<dbReference type="SUPFAM" id="SSF46785">
    <property type="entry name" value="Winged helix' DNA-binding domain"/>
    <property type="match status" value="1"/>
</dbReference>
<dbReference type="Pfam" id="PF08279">
    <property type="entry name" value="HTH_11"/>
    <property type="match status" value="1"/>
</dbReference>
<evidence type="ECO:0000259" key="2">
    <source>
        <dbReference type="Pfam" id="PF13280"/>
    </source>
</evidence>
<reference evidence="3 4" key="1">
    <citation type="submission" date="2019-03" db="EMBL/GenBank/DDBJ databases">
        <title>Genomics of glacier-inhabiting Cryobacterium strains.</title>
        <authorList>
            <person name="Liu Q."/>
            <person name="Xin Y.-H."/>
        </authorList>
    </citation>
    <scope>NUCLEOTIDE SEQUENCE [LARGE SCALE GENOMIC DNA]</scope>
    <source>
        <strain evidence="3 4">Hh14</strain>
    </source>
</reference>
<dbReference type="Pfam" id="PF13280">
    <property type="entry name" value="WYL"/>
    <property type="match status" value="1"/>
</dbReference>
<name>A0A4R8ZXK9_9MICO</name>
<gene>
    <name evidence="3" type="ORF">E3T55_13335</name>
</gene>
<dbReference type="InterPro" id="IPR051534">
    <property type="entry name" value="CBASS_pafABC_assoc_protein"/>
</dbReference>
<evidence type="ECO:0000259" key="1">
    <source>
        <dbReference type="Pfam" id="PF08279"/>
    </source>
</evidence>
<dbReference type="InterPro" id="IPR036390">
    <property type="entry name" value="WH_DNA-bd_sf"/>
</dbReference>
<sequence>MNSHRLLSMMLLLQTRHQMTALELAEELGVSVRTVLRDVVALADADVPVFAERGRYGGVVLLPGSQLDVSKLSPTEVDALKLLGLDTGQARQLGIDSLTRSAQLKLASRRPQGRQLELPLSELIVVDNTPWFSPMPSAAGVAELARNLQSGRRLRIHYRRSTERGASWHAVDPYGLLAKSGRWYLVADIDRVPKLYSLQRLEGWDVLPEVRRLRPNATLASVSRDLSTAVENRGDITIIATLSKDRLDLARRILGARLASSKPVDAEQVEITVIYDQVESVRQLLQFGDHLRVTSPPEARTVMRDVATAMAALYRG</sequence>
<accession>A0A4R8ZXK9</accession>
<evidence type="ECO:0000313" key="4">
    <source>
        <dbReference type="Proteomes" id="UP000297447"/>
    </source>
</evidence>
<organism evidence="3 4">
    <name type="scientific">Cryobacterium frigoriphilum</name>
    <dbReference type="NCBI Taxonomy" id="1259150"/>
    <lineage>
        <taxon>Bacteria</taxon>
        <taxon>Bacillati</taxon>
        <taxon>Actinomycetota</taxon>
        <taxon>Actinomycetes</taxon>
        <taxon>Micrococcales</taxon>
        <taxon>Microbacteriaceae</taxon>
        <taxon>Cryobacterium</taxon>
    </lineage>
</organism>
<dbReference type="Gene3D" id="1.10.10.10">
    <property type="entry name" value="Winged helix-like DNA-binding domain superfamily/Winged helix DNA-binding domain"/>
    <property type="match status" value="1"/>
</dbReference>
<dbReference type="InterPro" id="IPR013196">
    <property type="entry name" value="HTH_11"/>
</dbReference>
<dbReference type="OrthoDB" id="3171994at2"/>
<dbReference type="AlphaFoldDB" id="A0A4R8ZXK9"/>
<feature type="domain" description="Helix-turn-helix type 11" evidence="1">
    <location>
        <begin position="5"/>
        <end position="57"/>
    </location>
</feature>
<protein>
    <submittedName>
        <fullName evidence="3">WYL domain-containing protein</fullName>
    </submittedName>
</protein>
<dbReference type="PANTHER" id="PTHR34580:SF1">
    <property type="entry name" value="PROTEIN PAFC"/>
    <property type="match status" value="1"/>
</dbReference>
<dbReference type="Proteomes" id="UP000297447">
    <property type="component" value="Unassembled WGS sequence"/>
</dbReference>
<feature type="domain" description="WYL" evidence="2">
    <location>
        <begin position="142"/>
        <end position="204"/>
    </location>
</feature>
<dbReference type="PANTHER" id="PTHR34580">
    <property type="match status" value="1"/>
</dbReference>
<dbReference type="EMBL" id="SOHE01000054">
    <property type="protein sequence ID" value="TFD48533.1"/>
    <property type="molecule type" value="Genomic_DNA"/>
</dbReference>
<dbReference type="InterPro" id="IPR036388">
    <property type="entry name" value="WH-like_DNA-bd_sf"/>
</dbReference>